<keyword evidence="2" id="KW-1185">Reference proteome</keyword>
<gene>
    <name evidence="1" type="ORF">ESY86_15715</name>
</gene>
<protein>
    <submittedName>
        <fullName evidence="1">Uncharacterized protein</fullName>
    </submittedName>
</protein>
<sequence>MEYLTFTIDVLLVLDRAEFKLYTDKILIEPLNEIGFDDLEITLKIINKEETKSAVERELIFNTTQNFMGLTCVHIF</sequence>
<evidence type="ECO:0000313" key="2">
    <source>
        <dbReference type="Proteomes" id="UP000321578"/>
    </source>
</evidence>
<dbReference type="Proteomes" id="UP000321578">
    <property type="component" value="Unassembled WGS sequence"/>
</dbReference>
<evidence type="ECO:0000313" key="1">
    <source>
        <dbReference type="EMBL" id="TXD87757.1"/>
    </source>
</evidence>
<comment type="caution">
    <text evidence="1">The sequence shown here is derived from an EMBL/GenBank/DDBJ whole genome shotgun (WGS) entry which is preliminary data.</text>
</comment>
<accession>A0A5C6ZD31</accession>
<reference evidence="1 2" key="1">
    <citation type="submission" date="2019-08" db="EMBL/GenBank/DDBJ databases">
        <title>Genomes of Subsaximicrobium wynnwilliamsii strains.</title>
        <authorList>
            <person name="Bowman J.P."/>
        </authorList>
    </citation>
    <scope>NUCLEOTIDE SEQUENCE [LARGE SCALE GENOMIC DNA]</scope>
    <source>
        <strain evidence="1 2">2-80-2</strain>
    </source>
</reference>
<proteinExistence type="predicted"/>
<dbReference type="RefSeq" id="WP_147087540.1">
    <property type="nucleotide sequence ID" value="NZ_VORM01000020.1"/>
</dbReference>
<dbReference type="AlphaFoldDB" id="A0A5C6ZD31"/>
<organism evidence="1 2">
    <name type="scientific">Subsaximicrobium wynnwilliamsii</name>
    <dbReference type="NCBI Taxonomy" id="291179"/>
    <lineage>
        <taxon>Bacteria</taxon>
        <taxon>Pseudomonadati</taxon>
        <taxon>Bacteroidota</taxon>
        <taxon>Flavobacteriia</taxon>
        <taxon>Flavobacteriales</taxon>
        <taxon>Flavobacteriaceae</taxon>
        <taxon>Subsaximicrobium</taxon>
    </lineage>
</organism>
<name>A0A5C6ZD31_9FLAO</name>
<dbReference type="EMBL" id="VORO01000020">
    <property type="protein sequence ID" value="TXD87757.1"/>
    <property type="molecule type" value="Genomic_DNA"/>
</dbReference>